<dbReference type="Proteomes" id="UP000238314">
    <property type="component" value="Unassembled WGS sequence"/>
</dbReference>
<reference evidence="1 2" key="1">
    <citation type="submission" date="2016-11" db="EMBL/GenBank/DDBJ databases">
        <title>Whole genomes of Flavobacteriaceae.</title>
        <authorList>
            <person name="Stine C."/>
            <person name="Li C."/>
            <person name="Tadesse D."/>
        </authorList>
    </citation>
    <scope>NUCLEOTIDE SEQUENCE [LARGE SCALE GENOMIC DNA]</scope>
    <source>
        <strain evidence="1 2">DSM 21068</strain>
    </source>
</reference>
<protein>
    <submittedName>
        <fullName evidence="1">Uncharacterized protein</fullName>
    </submittedName>
</protein>
<accession>A0A2S7KIU5</accession>
<evidence type="ECO:0000313" key="1">
    <source>
        <dbReference type="EMBL" id="PQA97596.1"/>
    </source>
</evidence>
<evidence type="ECO:0000313" key="2">
    <source>
        <dbReference type="Proteomes" id="UP000238314"/>
    </source>
</evidence>
<sequence length="62" mass="7485">MPIFILKITFIIRSLFFPSDKNKVMQGIVKIPLNKRKQSRLTKSNLRFYYLRKTIIQNAQWV</sequence>
<gene>
    <name evidence="1" type="ORF">B0A70_02735</name>
</gene>
<dbReference type="AlphaFoldDB" id="A0A2S7KIU5"/>
<comment type="caution">
    <text evidence="1">The sequence shown here is derived from an EMBL/GenBank/DDBJ whole genome shotgun (WGS) entry which is preliminary data.</text>
</comment>
<proteinExistence type="predicted"/>
<dbReference type="EMBL" id="MUGO01000002">
    <property type="protein sequence ID" value="PQA97596.1"/>
    <property type="molecule type" value="Genomic_DNA"/>
</dbReference>
<name>A0A2S7KIU5_9FLAO</name>
<keyword evidence="2" id="KW-1185">Reference proteome</keyword>
<organism evidence="1 2">
    <name type="scientific">Chryseobacterium piscicola</name>
    <dbReference type="NCBI Taxonomy" id="551459"/>
    <lineage>
        <taxon>Bacteria</taxon>
        <taxon>Pseudomonadati</taxon>
        <taxon>Bacteroidota</taxon>
        <taxon>Flavobacteriia</taxon>
        <taxon>Flavobacteriales</taxon>
        <taxon>Weeksellaceae</taxon>
        <taxon>Chryseobacterium group</taxon>
        <taxon>Chryseobacterium</taxon>
    </lineage>
</organism>